<dbReference type="Proteomes" id="UP000093737">
    <property type="component" value="Unassembled WGS sequence"/>
</dbReference>
<evidence type="ECO:0000313" key="2">
    <source>
        <dbReference type="Proteomes" id="UP000093737"/>
    </source>
</evidence>
<dbReference type="RefSeq" id="WP_065005612.1">
    <property type="nucleotide sequence ID" value="NZ_CP033334.1"/>
</dbReference>
<gene>
    <name evidence="1" type="ORF">A8145_21520</name>
</gene>
<proteinExistence type="predicted"/>
<name>A0A6M7U1Z6_RHILI</name>
<protein>
    <submittedName>
        <fullName evidence="1">Uncharacterized protein</fullName>
    </submittedName>
</protein>
<sequence length="171" mass="17975">MTDSNVKDGTHSRALATILIAGGTAGAIDFIYASTMMMMAGQPAMRAWMGVAAALFGKEAVIQVGTPMAGVGAALHFLITISAAAIFYLAAVRQPLLLKHRLVSAIVFGTLFFLAMNYVIVPLSLIGRPIYVGAVRIARELITHIIVIGVPISLITASRLSVKDHSDLVAG</sequence>
<dbReference type="AlphaFoldDB" id="A0A6M7U1Z6"/>
<comment type="caution">
    <text evidence="1">The sequence shown here is derived from an EMBL/GenBank/DDBJ whole genome shotgun (WGS) entry which is preliminary data.</text>
</comment>
<reference evidence="1 2" key="1">
    <citation type="submission" date="2016-05" db="EMBL/GenBank/DDBJ databases">
        <authorList>
            <person name="Ramsay J.P."/>
        </authorList>
    </citation>
    <scope>NUCLEOTIDE SEQUENCE [LARGE SCALE GENOMIC DNA]</scope>
    <source>
        <strain evidence="1 2">NZP2042</strain>
    </source>
</reference>
<organism evidence="1 2">
    <name type="scientific">Rhizobium loti</name>
    <name type="common">Mesorhizobium loti</name>
    <dbReference type="NCBI Taxonomy" id="381"/>
    <lineage>
        <taxon>Bacteria</taxon>
        <taxon>Pseudomonadati</taxon>
        <taxon>Pseudomonadota</taxon>
        <taxon>Alphaproteobacteria</taxon>
        <taxon>Hyphomicrobiales</taxon>
        <taxon>Phyllobacteriaceae</taxon>
        <taxon>Mesorhizobium</taxon>
    </lineage>
</organism>
<evidence type="ECO:0000313" key="1">
    <source>
        <dbReference type="EMBL" id="OBQ62238.1"/>
    </source>
</evidence>
<dbReference type="EMBL" id="LYTK01000020">
    <property type="protein sequence ID" value="OBQ62238.1"/>
    <property type="molecule type" value="Genomic_DNA"/>
</dbReference>
<accession>A0A6M7U1Z6</accession>